<evidence type="ECO:0000313" key="3">
    <source>
        <dbReference type="EMBL" id="MBR7781843.1"/>
    </source>
</evidence>
<dbReference type="RefSeq" id="WP_212687177.1">
    <property type="nucleotide sequence ID" value="NZ_JAGSPN010000003.1"/>
</dbReference>
<dbReference type="AlphaFoldDB" id="A0A941DJC4"/>
<name>A0A941DJC4_9BURK</name>
<dbReference type="SUPFAM" id="SSF46565">
    <property type="entry name" value="Chaperone J-domain"/>
    <property type="match status" value="1"/>
</dbReference>
<protein>
    <recommendedName>
        <fullName evidence="5">Molecular chaperone DnaJ</fullName>
    </recommendedName>
</protein>
<comment type="caution">
    <text evidence="3">The sequence shown here is derived from an EMBL/GenBank/DDBJ whole genome shotgun (WGS) entry which is preliminary data.</text>
</comment>
<reference evidence="3" key="1">
    <citation type="submission" date="2021-04" db="EMBL/GenBank/DDBJ databases">
        <title>novel species isolated from subtropical streams in China.</title>
        <authorList>
            <person name="Lu H."/>
        </authorList>
    </citation>
    <scope>NUCLEOTIDE SEQUENCE</scope>
    <source>
        <strain evidence="3">LFS511W</strain>
    </source>
</reference>
<dbReference type="CDD" id="cd06257">
    <property type="entry name" value="DnaJ"/>
    <property type="match status" value="1"/>
</dbReference>
<dbReference type="EMBL" id="JAGSPN010000003">
    <property type="protein sequence ID" value="MBR7781843.1"/>
    <property type="molecule type" value="Genomic_DNA"/>
</dbReference>
<accession>A0A941DJC4</accession>
<feature type="compositionally biased region" description="Acidic residues" evidence="2">
    <location>
        <begin position="166"/>
        <end position="176"/>
    </location>
</feature>
<dbReference type="Gene3D" id="1.10.287.110">
    <property type="entry name" value="DnaJ domain"/>
    <property type="match status" value="1"/>
</dbReference>
<feature type="coiled-coil region" evidence="1">
    <location>
        <begin position="272"/>
        <end position="343"/>
    </location>
</feature>
<evidence type="ECO:0008006" key="5">
    <source>
        <dbReference type="Google" id="ProtNLM"/>
    </source>
</evidence>
<organism evidence="3 4">
    <name type="scientific">Undibacterium luofuense</name>
    <dbReference type="NCBI Taxonomy" id="2828733"/>
    <lineage>
        <taxon>Bacteria</taxon>
        <taxon>Pseudomonadati</taxon>
        <taxon>Pseudomonadota</taxon>
        <taxon>Betaproteobacteria</taxon>
        <taxon>Burkholderiales</taxon>
        <taxon>Oxalobacteraceae</taxon>
        <taxon>Undibacterium</taxon>
    </lineage>
</organism>
<sequence length="356" mass="41113">MTISISTNLKISAAAQENALSKDLKRFNTLIEEIDTYRQTLATLKADITAFDVVFAHEYYPQVRAIDALKVQLIKQIDQTAGQTQINKRLEKIIGELIYSLGKEILDTDSEPALKAIFSYWCNIDIDQEHSAEKGYAEQNLQDELKTVTDDADTGQQEQAQSAAEIAEENADDAATEAENAKREHARRRQAAKQARIEQQEKEVSLSIREVYRKLASMLHPDREQDEQKRIEKNSLMQEVNAAYDARDLLRLMELQLRLEQIDQQHLASLSKEKLQHYLQVLAEQEKELRSEIQYMTDTFRQRYNISRHEKISVQVNQLKKEAKNLQKIVTALDRDIRFLQQTGDINMMLSAFGYH</sequence>
<gene>
    <name evidence="3" type="ORF">KDM89_06800</name>
</gene>
<evidence type="ECO:0000313" key="4">
    <source>
        <dbReference type="Proteomes" id="UP000680067"/>
    </source>
</evidence>
<evidence type="ECO:0000256" key="1">
    <source>
        <dbReference type="SAM" id="Coils"/>
    </source>
</evidence>
<proteinExistence type="predicted"/>
<dbReference type="InterPro" id="IPR001623">
    <property type="entry name" value="DnaJ_domain"/>
</dbReference>
<keyword evidence="1" id="KW-0175">Coiled coil</keyword>
<evidence type="ECO:0000256" key="2">
    <source>
        <dbReference type="SAM" id="MobiDB-lite"/>
    </source>
</evidence>
<dbReference type="InterPro" id="IPR036869">
    <property type="entry name" value="J_dom_sf"/>
</dbReference>
<dbReference type="Proteomes" id="UP000680067">
    <property type="component" value="Unassembled WGS sequence"/>
</dbReference>
<keyword evidence="4" id="KW-1185">Reference proteome</keyword>
<feature type="region of interest" description="Disordered" evidence="2">
    <location>
        <begin position="166"/>
        <end position="199"/>
    </location>
</feature>